<dbReference type="OrthoDB" id="62at2759"/>
<proteinExistence type="inferred from homology"/>
<protein>
    <submittedName>
        <fullName evidence="3">Uncharacterized protein</fullName>
    </submittedName>
</protein>
<accession>A0A8H7IUU7</accession>
<dbReference type="EMBL" id="RZGK01000022">
    <property type="protein sequence ID" value="KAF9691085.1"/>
    <property type="molecule type" value="Genomic_DNA"/>
</dbReference>
<comment type="caution">
    <text evidence="3">The sequence shown here is derived from an EMBL/GenBank/DDBJ whole genome shotgun (WGS) entry which is preliminary data.</text>
</comment>
<organism evidence="3 4">
    <name type="scientific">Ascochyta lentis</name>
    <dbReference type="NCBI Taxonomy" id="205686"/>
    <lineage>
        <taxon>Eukaryota</taxon>
        <taxon>Fungi</taxon>
        <taxon>Dikarya</taxon>
        <taxon>Ascomycota</taxon>
        <taxon>Pezizomycotina</taxon>
        <taxon>Dothideomycetes</taxon>
        <taxon>Pleosporomycetidae</taxon>
        <taxon>Pleosporales</taxon>
        <taxon>Pleosporineae</taxon>
        <taxon>Didymellaceae</taxon>
        <taxon>Ascochyta</taxon>
    </lineage>
</organism>
<keyword evidence="4" id="KW-1185">Reference proteome</keyword>
<dbReference type="GO" id="GO:0007039">
    <property type="term" value="P:protein catabolic process in the vacuole"/>
    <property type="evidence" value="ECO:0007669"/>
    <property type="project" value="TreeGrafter"/>
</dbReference>
<dbReference type="Proteomes" id="UP000651452">
    <property type="component" value="Unassembled WGS sequence"/>
</dbReference>
<dbReference type="GO" id="GO:0034657">
    <property type="term" value="C:GID complex"/>
    <property type="evidence" value="ECO:0007669"/>
    <property type="project" value="TreeGrafter"/>
</dbReference>
<reference evidence="3" key="1">
    <citation type="submission" date="2018-12" db="EMBL/GenBank/DDBJ databases">
        <authorList>
            <person name="Syme R.A."/>
            <person name="Farfan-Caceres L."/>
            <person name="Lichtenzveig J."/>
        </authorList>
    </citation>
    <scope>NUCLEOTIDE SEQUENCE</scope>
    <source>
        <strain evidence="3">Al4</strain>
    </source>
</reference>
<dbReference type="AlphaFoldDB" id="A0A8H7IUU7"/>
<evidence type="ECO:0000313" key="3">
    <source>
        <dbReference type="EMBL" id="KAF9691085.1"/>
    </source>
</evidence>
<dbReference type="Pfam" id="PF09783">
    <property type="entry name" value="Vac_ImportDeg"/>
    <property type="match status" value="2"/>
</dbReference>
<name>A0A8H7IUU7_9PLEO</name>
<reference evidence="3" key="2">
    <citation type="submission" date="2020-09" db="EMBL/GenBank/DDBJ databases">
        <title>Reference genome assembly for Australian Ascochyta lentis isolate Al4.</title>
        <authorList>
            <person name="Lee R.C."/>
            <person name="Farfan-Caceres L.M."/>
            <person name="Debler J.W."/>
            <person name="Williams A.H."/>
            <person name="Henares B.M."/>
        </authorList>
    </citation>
    <scope>NUCLEOTIDE SEQUENCE</scope>
    <source>
        <strain evidence="3">Al4</strain>
    </source>
</reference>
<feature type="region of interest" description="Disordered" evidence="2">
    <location>
        <begin position="14"/>
        <end position="33"/>
    </location>
</feature>
<evidence type="ECO:0000256" key="2">
    <source>
        <dbReference type="SAM" id="MobiDB-lite"/>
    </source>
</evidence>
<comment type="similarity">
    <text evidence="1">Belongs to the GID4/VID24 family.</text>
</comment>
<gene>
    <name evidence="3" type="ORF">EKO04_010963</name>
</gene>
<dbReference type="PANTHER" id="PTHR14534">
    <property type="entry name" value="VACUOLAR IMPORT AND DEGRADATION PROTEIN 24"/>
    <property type="match status" value="1"/>
</dbReference>
<evidence type="ECO:0000313" key="4">
    <source>
        <dbReference type="Proteomes" id="UP000651452"/>
    </source>
</evidence>
<dbReference type="GO" id="GO:0006623">
    <property type="term" value="P:protein targeting to vacuole"/>
    <property type="evidence" value="ECO:0007669"/>
    <property type="project" value="TreeGrafter"/>
</dbReference>
<dbReference type="PANTHER" id="PTHR14534:SF3">
    <property type="entry name" value="GID COMPLEX SUBUNIT 4 HOMOLOG"/>
    <property type="match status" value="1"/>
</dbReference>
<dbReference type="GO" id="GO:0043161">
    <property type="term" value="P:proteasome-mediated ubiquitin-dependent protein catabolic process"/>
    <property type="evidence" value="ECO:0007669"/>
    <property type="project" value="TreeGrafter"/>
</dbReference>
<evidence type="ECO:0000256" key="1">
    <source>
        <dbReference type="ARBA" id="ARBA00061469"/>
    </source>
</evidence>
<dbReference type="InterPro" id="IPR018618">
    <property type="entry name" value="GID4/10-like"/>
</dbReference>
<dbReference type="GO" id="GO:0005773">
    <property type="term" value="C:vacuole"/>
    <property type="evidence" value="ECO:0007669"/>
    <property type="project" value="GOC"/>
</dbReference>
<dbReference type="GO" id="GO:0045721">
    <property type="term" value="P:negative regulation of gluconeogenesis"/>
    <property type="evidence" value="ECO:0007669"/>
    <property type="project" value="TreeGrafter"/>
</dbReference>
<sequence length="221" mass="25568">MSLSATMEAYNIPSHPHQHALHNPHPSPQHYTRTSSITTYLEGEMLDFNTHTLLTESFKSSPANDALYWRKLPPFRDMDDQDVVRALTSRKWWEGLSQEWVLMRWKERCFVKSLRSSSAKPSTYAPPPHLDPESEYYTYDTHTFARHHPPPDQQQPNLIDAEHAAFDDSGCGLTISGFYFVCLRRCDGSVEGLYYDPMSSPYQCLRLESEKRARFASWAFA</sequence>